<accession>A0A1W1V764</accession>
<keyword evidence="2" id="KW-1185">Reference proteome</keyword>
<organism evidence="1 2">
    <name type="scientific">Pasteurella testudinis DSM 23072</name>
    <dbReference type="NCBI Taxonomy" id="1122938"/>
    <lineage>
        <taxon>Bacteria</taxon>
        <taxon>Pseudomonadati</taxon>
        <taxon>Pseudomonadota</taxon>
        <taxon>Gammaproteobacteria</taxon>
        <taxon>Pasteurellales</taxon>
        <taxon>Pasteurellaceae</taxon>
        <taxon>Pasteurella</taxon>
    </lineage>
</organism>
<dbReference type="Proteomes" id="UP000192408">
    <property type="component" value="Unassembled WGS sequence"/>
</dbReference>
<evidence type="ECO:0000313" key="2">
    <source>
        <dbReference type="Proteomes" id="UP000192408"/>
    </source>
</evidence>
<proteinExistence type="predicted"/>
<protein>
    <submittedName>
        <fullName evidence="1">Uncharacterized protein</fullName>
    </submittedName>
</protein>
<evidence type="ECO:0000313" key="1">
    <source>
        <dbReference type="EMBL" id="SMB89116.1"/>
    </source>
</evidence>
<dbReference type="AlphaFoldDB" id="A0A1W1V764"/>
<gene>
    <name evidence="1" type="ORF">SAMN05660772_01294</name>
</gene>
<sequence length="81" mass="9086">MPSETALCFFKQAKGFQTASIIIHSAKRLQILCRYRFFACQHRLRRAAENHLPAVAAACTHFNNVIGGGDEFQAVFDDELS</sequence>
<reference evidence="2" key="1">
    <citation type="submission" date="2017-04" db="EMBL/GenBank/DDBJ databases">
        <authorList>
            <person name="Varghese N."/>
            <person name="Submissions S."/>
        </authorList>
    </citation>
    <scope>NUCLEOTIDE SEQUENCE [LARGE SCALE GENOMIC DNA]</scope>
    <source>
        <strain evidence="2">DSM 23072</strain>
    </source>
</reference>
<dbReference type="STRING" id="1122938.SAMN05660772_01294"/>
<dbReference type="AntiFam" id="ANF00159">
    <property type="entry name" value="Shadow ORF (opposite uvrA)"/>
</dbReference>
<name>A0A1W1V764_9PAST</name>
<dbReference type="EMBL" id="FWWV01000057">
    <property type="protein sequence ID" value="SMB89116.1"/>
    <property type="molecule type" value="Genomic_DNA"/>
</dbReference>